<evidence type="ECO:0000313" key="7">
    <source>
        <dbReference type="EMBL" id="KAK7374413.1"/>
    </source>
</evidence>
<protein>
    <recommendedName>
        <fullName evidence="6">BHLH domain-containing protein</fullName>
    </recommendedName>
</protein>
<dbReference type="InterPro" id="IPR011598">
    <property type="entry name" value="bHLH_dom"/>
</dbReference>
<keyword evidence="4" id="KW-0539">Nucleus</keyword>
<comment type="subcellular location">
    <subcellularLocation>
        <location evidence="1">Nucleus</location>
    </subcellularLocation>
</comment>
<keyword evidence="8" id="KW-1185">Reference proteome</keyword>
<evidence type="ECO:0000256" key="1">
    <source>
        <dbReference type="ARBA" id="ARBA00004123"/>
    </source>
</evidence>
<dbReference type="GO" id="GO:0005634">
    <property type="term" value="C:nucleus"/>
    <property type="evidence" value="ECO:0007669"/>
    <property type="project" value="UniProtKB-SubCell"/>
</dbReference>
<feature type="domain" description="BHLH" evidence="6">
    <location>
        <begin position="186"/>
        <end position="235"/>
    </location>
</feature>
<reference evidence="7 8" key="1">
    <citation type="submission" date="2024-01" db="EMBL/GenBank/DDBJ databases">
        <title>The genomes of 5 underutilized Papilionoideae crops provide insights into root nodulation and disease resistanc.</title>
        <authorList>
            <person name="Jiang F."/>
        </authorList>
    </citation>
    <scope>NUCLEOTIDE SEQUENCE [LARGE SCALE GENOMIC DNA]</scope>
    <source>
        <strain evidence="7">JINMINGXINNONG_FW02</strain>
        <tissue evidence="7">Leaves</tissue>
    </source>
</reference>
<feature type="compositionally biased region" description="Low complexity" evidence="5">
    <location>
        <begin position="147"/>
        <end position="158"/>
    </location>
</feature>
<sequence length="368" mass="41482">MQISYRSCKCYSLSASHNQPQGVLISIKHMENSLDNWISNLLSQEMEDYDAVLSESNGSFDEQQFLREILEEPQNLSPQGENLSPTNSSVSFDEAIGGTFHKSYSSNSIKSLKTLPPSSHASPATTTYLLSFDTSTAEPIIPHKLSPKLGSSLQGSSSKRGDVVKDGPDEFEPFMAQPRKRVRRPCETQHHIIAERKRRQEVTGSIIALSATIPGLKRMDKAYVLREAVNYTRQLQERVKELENQNNDTRVVHHSSTLVRKSQASSNKNSSNTSETNNESLFEVEARVLDEEVLIRIHCEKQKDIICNILVLLEKLHLSPTSSSVLPFGTSTLIIHIIAQMDEECRMSTDELVKNLREYLLDVYDMQQ</sequence>
<dbReference type="Proteomes" id="UP001374584">
    <property type="component" value="Unassembled WGS sequence"/>
</dbReference>
<dbReference type="GO" id="GO:0046983">
    <property type="term" value="F:protein dimerization activity"/>
    <property type="evidence" value="ECO:0007669"/>
    <property type="project" value="InterPro"/>
</dbReference>
<dbReference type="InterPro" id="IPR036638">
    <property type="entry name" value="HLH_DNA-bd_sf"/>
</dbReference>
<accession>A0AAN9NPF8</accession>
<feature type="region of interest" description="Disordered" evidence="5">
    <location>
        <begin position="141"/>
        <end position="169"/>
    </location>
</feature>
<comment type="caution">
    <text evidence="7">The sequence shown here is derived from an EMBL/GenBank/DDBJ whole genome shotgun (WGS) entry which is preliminary data.</text>
</comment>
<dbReference type="InterPro" id="IPR052610">
    <property type="entry name" value="bHLH_transcription_regulator"/>
</dbReference>
<evidence type="ECO:0000256" key="4">
    <source>
        <dbReference type="ARBA" id="ARBA00023242"/>
    </source>
</evidence>
<evidence type="ECO:0000256" key="3">
    <source>
        <dbReference type="ARBA" id="ARBA00023163"/>
    </source>
</evidence>
<keyword evidence="3" id="KW-0804">Transcription</keyword>
<gene>
    <name evidence="7" type="ORF">VNO80_07843</name>
</gene>
<evidence type="ECO:0000256" key="2">
    <source>
        <dbReference type="ARBA" id="ARBA00023015"/>
    </source>
</evidence>
<evidence type="ECO:0000313" key="8">
    <source>
        <dbReference type="Proteomes" id="UP001374584"/>
    </source>
</evidence>
<feature type="compositionally biased region" description="Basic and acidic residues" evidence="5">
    <location>
        <begin position="159"/>
        <end position="168"/>
    </location>
</feature>
<proteinExistence type="predicted"/>
<dbReference type="Gene3D" id="4.10.280.10">
    <property type="entry name" value="Helix-loop-helix DNA-binding domain"/>
    <property type="match status" value="1"/>
</dbReference>
<feature type="compositionally biased region" description="Low complexity" evidence="5">
    <location>
        <begin position="265"/>
        <end position="279"/>
    </location>
</feature>
<dbReference type="PANTHER" id="PTHR45959">
    <property type="entry name" value="BHLH TRANSCRIPTION FACTOR"/>
    <property type="match status" value="1"/>
</dbReference>
<keyword evidence="2" id="KW-0805">Transcription regulation</keyword>
<dbReference type="SUPFAM" id="SSF47459">
    <property type="entry name" value="HLH, helix-loop-helix DNA-binding domain"/>
    <property type="match status" value="1"/>
</dbReference>
<dbReference type="Pfam" id="PF00010">
    <property type="entry name" value="HLH"/>
    <property type="match status" value="1"/>
</dbReference>
<feature type="compositionally biased region" description="Polar residues" evidence="5">
    <location>
        <begin position="244"/>
        <end position="264"/>
    </location>
</feature>
<feature type="region of interest" description="Disordered" evidence="5">
    <location>
        <begin position="241"/>
        <end position="279"/>
    </location>
</feature>
<name>A0AAN9NPF8_PHACN</name>
<dbReference type="EMBL" id="JAYMYR010000003">
    <property type="protein sequence ID" value="KAK7374413.1"/>
    <property type="molecule type" value="Genomic_DNA"/>
</dbReference>
<dbReference type="SMART" id="SM00353">
    <property type="entry name" value="HLH"/>
    <property type="match status" value="1"/>
</dbReference>
<dbReference type="PANTHER" id="PTHR45959:SF10">
    <property type="entry name" value="HELIX LOOP HELIX DNA-BINDING DOMAIN PROTEIN"/>
    <property type="match status" value="1"/>
</dbReference>
<dbReference type="AlphaFoldDB" id="A0AAN9NPF8"/>
<evidence type="ECO:0000256" key="5">
    <source>
        <dbReference type="SAM" id="MobiDB-lite"/>
    </source>
</evidence>
<organism evidence="7 8">
    <name type="scientific">Phaseolus coccineus</name>
    <name type="common">Scarlet runner bean</name>
    <name type="synonym">Phaseolus multiflorus</name>
    <dbReference type="NCBI Taxonomy" id="3886"/>
    <lineage>
        <taxon>Eukaryota</taxon>
        <taxon>Viridiplantae</taxon>
        <taxon>Streptophyta</taxon>
        <taxon>Embryophyta</taxon>
        <taxon>Tracheophyta</taxon>
        <taxon>Spermatophyta</taxon>
        <taxon>Magnoliopsida</taxon>
        <taxon>eudicotyledons</taxon>
        <taxon>Gunneridae</taxon>
        <taxon>Pentapetalae</taxon>
        <taxon>rosids</taxon>
        <taxon>fabids</taxon>
        <taxon>Fabales</taxon>
        <taxon>Fabaceae</taxon>
        <taxon>Papilionoideae</taxon>
        <taxon>50 kb inversion clade</taxon>
        <taxon>NPAAA clade</taxon>
        <taxon>indigoferoid/millettioid clade</taxon>
        <taxon>Phaseoleae</taxon>
        <taxon>Phaseolus</taxon>
    </lineage>
</organism>
<dbReference type="PROSITE" id="PS50888">
    <property type="entry name" value="BHLH"/>
    <property type="match status" value="1"/>
</dbReference>
<evidence type="ECO:0000259" key="6">
    <source>
        <dbReference type="PROSITE" id="PS50888"/>
    </source>
</evidence>